<feature type="region of interest" description="Disordered" evidence="1">
    <location>
        <begin position="223"/>
        <end position="248"/>
    </location>
</feature>
<name>A0AA91T148_CLALS</name>
<dbReference type="GO" id="GO:0006357">
    <property type="term" value="P:regulation of transcription by RNA polymerase II"/>
    <property type="evidence" value="ECO:0007669"/>
    <property type="project" value="TreeGrafter"/>
</dbReference>
<proteinExistence type="predicted"/>
<dbReference type="EMBL" id="LYUB02000011">
    <property type="protein sequence ID" value="OVF07864.1"/>
    <property type="molecule type" value="Genomic_DNA"/>
</dbReference>
<dbReference type="PANTHER" id="PTHR38406:SF1">
    <property type="entry name" value="TRANSCRIPTIONAL REPRESSOR OPI1"/>
    <property type="match status" value="1"/>
</dbReference>
<dbReference type="GO" id="GO:0005783">
    <property type="term" value="C:endoplasmic reticulum"/>
    <property type="evidence" value="ECO:0007669"/>
    <property type="project" value="TreeGrafter"/>
</dbReference>
<protein>
    <submittedName>
        <fullName evidence="2">Transcriptional regulator</fullName>
    </submittedName>
</protein>
<dbReference type="Proteomes" id="UP000195602">
    <property type="component" value="Unassembled WGS sequence"/>
</dbReference>
<feature type="compositionally biased region" description="Polar residues" evidence="1">
    <location>
        <begin position="234"/>
        <end position="248"/>
    </location>
</feature>
<dbReference type="AlphaFoldDB" id="A0AA91T148"/>
<feature type="compositionally biased region" description="Polar residues" evidence="1">
    <location>
        <begin position="54"/>
        <end position="93"/>
    </location>
</feature>
<dbReference type="InterPro" id="IPR013927">
    <property type="entry name" value="TF_Opi1_Ccg-8"/>
</dbReference>
<dbReference type="GO" id="GO:0008654">
    <property type="term" value="P:phospholipid biosynthetic process"/>
    <property type="evidence" value="ECO:0007669"/>
    <property type="project" value="TreeGrafter"/>
</dbReference>
<dbReference type="KEGG" id="clus:A9F13_11g02189"/>
<evidence type="ECO:0000313" key="3">
    <source>
        <dbReference type="Proteomes" id="UP000195602"/>
    </source>
</evidence>
<dbReference type="GO" id="GO:0005634">
    <property type="term" value="C:nucleus"/>
    <property type="evidence" value="ECO:0007669"/>
    <property type="project" value="TreeGrafter"/>
</dbReference>
<dbReference type="GO" id="GO:0030968">
    <property type="term" value="P:endoplasmic reticulum unfolded protein response"/>
    <property type="evidence" value="ECO:0007669"/>
    <property type="project" value="TreeGrafter"/>
</dbReference>
<evidence type="ECO:0000256" key="1">
    <source>
        <dbReference type="SAM" id="MobiDB-lite"/>
    </source>
</evidence>
<dbReference type="PANTHER" id="PTHR38406">
    <property type="entry name" value="TRANSCRIPTIONAL REPRESSOR OPI1"/>
    <property type="match status" value="1"/>
</dbReference>
<dbReference type="GO" id="GO:0003714">
    <property type="term" value="F:transcription corepressor activity"/>
    <property type="evidence" value="ECO:0007669"/>
    <property type="project" value="InterPro"/>
</dbReference>
<dbReference type="OMA" id="QANDRIF"/>
<feature type="region of interest" description="Disordered" evidence="1">
    <location>
        <begin position="1"/>
        <end position="93"/>
    </location>
</feature>
<organism evidence="2 3">
    <name type="scientific">Clavispora lusitaniae</name>
    <name type="common">Candida lusitaniae</name>
    <dbReference type="NCBI Taxonomy" id="36911"/>
    <lineage>
        <taxon>Eukaryota</taxon>
        <taxon>Fungi</taxon>
        <taxon>Dikarya</taxon>
        <taxon>Ascomycota</taxon>
        <taxon>Saccharomycotina</taxon>
        <taxon>Pichiomycetes</taxon>
        <taxon>Metschnikowiaceae</taxon>
        <taxon>Clavispora</taxon>
    </lineage>
</organism>
<sequence length="397" mass="43613">MSSKSEPSISAKRKLSAVAPSDPPSYTEANKITPVVTATSEVDDGSDDLVTAAQALTQLTNSASPPPNDTSSATSTLGSPISSPSPHDLPSQQHPIVQGVSAVSKHPLVTNAVRYYETSKRNYATFNYAAEIVEKAAMPVFNKIELNLNNIHQARLEERARKKKKRKVGTTADKVEIKKRLKFCLHILKLANDNISSNVVELQSRITHREADGTEKNQVQLATPRMEDKHHDNNNPSEVSSSGDSEQGNTATLDVAFQARNAADVPKEAQKTKTEIITTVKKIIHVISNFRPSALSASSKNTDEVGAKENEDFKLKITIREIILNLLHQVQQGAQTSQTNEKIVFFANESLEMINKLTSVFNEQLERAESWVDGEREEAALKKLSASESKDSVETKF</sequence>
<gene>
    <name evidence="2" type="ORF">A9F13_11g02189</name>
</gene>
<evidence type="ECO:0000313" key="2">
    <source>
        <dbReference type="EMBL" id="OVF07864.1"/>
    </source>
</evidence>
<dbReference type="Pfam" id="PF08618">
    <property type="entry name" value="Opi1"/>
    <property type="match status" value="1"/>
</dbReference>
<comment type="caution">
    <text evidence="2">The sequence shown here is derived from an EMBL/GenBank/DDBJ whole genome shotgun (WGS) entry which is preliminary data.</text>
</comment>
<accession>A0AA91T148</accession>
<reference evidence="2 3" key="1">
    <citation type="submission" date="2017-04" db="EMBL/GenBank/DDBJ databases">
        <title>Draft genome of the yeast Clavispora lusitaniae type strain CBS 6936.</title>
        <authorList>
            <person name="Durrens P."/>
            <person name="Klopp C."/>
            <person name="Biteau N."/>
            <person name="Fitton-Ouhabi V."/>
            <person name="Dementhon K."/>
            <person name="Accoceberry I."/>
            <person name="Sherman D.J."/>
            <person name="Noel T."/>
        </authorList>
    </citation>
    <scope>NUCLEOTIDE SEQUENCE [LARGE SCALE GENOMIC DNA]</scope>
    <source>
        <strain evidence="2 3">CBS 6936</strain>
    </source>
</reference>